<evidence type="ECO:0000259" key="1">
    <source>
        <dbReference type="Pfam" id="PF09037"/>
    </source>
</evidence>
<dbReference type="EMBL" id="CAFAAV010000181">
    <property type="protein sequence ID" value="CAB4830634.1"/>
    <property type="molecule type" value="Genomic_DNA"/>
</dbReference>
<evidence type="ECO:0000313" key="5">
    <source>
        <dbReference type="EMBL" id="CAB4847701.1"/>
    </source>
</evidence>
<dbReference type="SUPFAM" id="SSF52540">
    <property type="entry name" value="P-loop containing nucleoside triphosphate hydrolases"/>
    <property type="match status" value="1"/>
</dbReference>
<dbReference type="GO" id="GO:0016740">
    <property type="term" value="F:transferase activity"/>
    <property type="evidence" value="ECO:0007669"/>
    <property type="project" value="InterPro"/>
</dbReference>
<evidence type="ECO:0000313" key="7">
    <source>
        <dbReference type="EMBL" id="CAB5009520.1"/>
    </source>
</evidence>
<name>A0A6J6AB65_9ZZZZ</name>
<gene>
    <name evidence="3" type="ORF">UFOPK2656_03194</name>
    <name evidence="4" type="ORF">UFOPK3099_02047</name>
    <name evidence="5" type="ORF">UFOPK3267_00530</name>
    <name evidence="6" type="ORF">UFOPK3651_03228</name>
    <name evidence="7" type="ORF">UFOPK3931_02732</name>
    <name evidence="2" type="ORF">UFOPK4189_03188</name>
</gene>
<dbReference type="AlphaFoldDB" id="A0A6J6AB65"/>
<sequence>MTSRAFDARRPSQVVAIASTQRTGSYLLCAGLTAAGLAERPLHQWEVLHPWQVFHRYLPKPWSLRVRLHVGRLWRWWGAKEPWVRRMRTTVGARRAYLDFVAERFTTDDGVLGLKMMWPHLEQGLLLDGLEVSYWGAPVTWIHTWRRDEVRQAVSLARSEQTGQWLAGVEPPRNMRGRVPTYDAAFIERRLAHLRRNRTAWLDYFAEHEIVPINVVYEDLDADYEGTMRRVLDLLGKGDVPVTPRQTERQSDGMNDEWVERFLRDRPQYGPAS</sequence>
<accession>A0A6J6AB65</accession>
<protein>
    <submittedName>
        <fullName evidence="2">Unannotated protein</fullName>
    </submittedName>
</protein>
<organism evidence="2">
    <name type="scientific">freshwater metagenome</name>
    <dbReference type="NCBI Taxonomy" id="449393"/>
    <lineage>
        <taxon>unclassified sequences</taxon>
        <taxon>metagenomes</taxon>
        <taxon>ecological metagenomes</taxon>
    </lineage>
</organism>
<dbReference type="PIRSF" id="PIRSF021497">
    <property type="entry name" value="Sulphotransferase_Stf0"/>
    <property type="match status" value="1"/>
</dbReference>
<dbReference type="Gene3D" id="3.40.50.300">
    <property type="entry name" value="P-loop containing nucleotide triphosphate hydrolases"/>
    <property type="match status" value="1"/>
</dbReference>
<feature type="domain" description="Sulphotransferase Stf0" evidence="1">
    <location>
        <begin position="17"/>
        <end position="265"/>
    </location>
</feature>
<evidence type="ECO:0000313" key="6">
    <source>
        <dbReference type="EMBL" id="CAB4956689.1"/>
    </source>
</evidence>
<evidence type="ECO:0000313" key="3">
    <source>
        <dbReference type="EMBL" id="CAB4745384.1"/>
    </source>
</evidence>
<dbReference type="EMBL" id="CAFBOL010000103">
    <property type="protein sequence ID" value="CAB5009520.1"/>
    <property type="molecule type" value="Genomic_DNA"/>
</dbReference>
<evidence type="ECO:0000313" key="2">
    <source>
        <dbReference type="EMBL" id="CAB4365443.1"/>
    </source>
</evidence>
<evidence type="ECO:0000313" key="4">
    <source>
        <dbReference type="EMBL" id="CAB4830634.1"/>
    </source>
</evidence>
<dbReference type="InterPro" id="IPR024628">
    <property type="entry name" value="Sulfotransferase_Stf0_dom"/>
</dbReference>
<dbReference type="EMBL" id="CAESGF010000032">
    <property type="protein sequence ID" value="CAB4365443.1"/>
    <property type="molecule type" value="Genomic_DNA"/>
</dbReference>
<dbReference type="EMBL" id="CAFBIY010000019">
    <property type="protein sequence ID" value="CAB4847701.1"/>
    <property type="molecule type" value="Genomic_DNA"/>
</dbReference>
<dbReference type="Pfam" id="PF09037">
    <property type="entry name" value="Sulphotransf"/>
    <property type="match status" value="1"/>
</dbReference>
<dbReference type="InterPro" id="IPR015124">
    <property type="entry name" value="Stf0"/>
</dbReference>
<proteinExistence type="predicted"/>
<dbReference type="EMBL" id="CAFBMT010000033">
    <property type="protein sequence ID" value="CAB4956689.1"/>
    <property type="molecule type" value="Genomic_DNA"/>
</dbReference>
<reference evidence="2" key="1">
    <citation type="submission" date="2020-05" db="EMBL/GenBank/DDBJ databases">
        <authorList>
            <person name="Chiriac C."/>
            <person name="Salcher M."/>
            <person name="Ghai R."/>
            <person name="Kavagutti S V."/>
        </authorList>
    </citation>
    <scope>NUCLEOTIDE SEQUENCE</scope>
</reference>
<dbReference type="EMBL" id="CAEZYF010000032">
    <property type="protein sequence ID" value="CAB4745384.1"/>
    <property type="molecule type" value="Genomic_DNA"/>
</dbReference>
<dbReference type="InterPro" id="IPR027417">
    <property type="entry name" value="P-loop_NTPase"/>
</dbReference>